<dbReference type="Proteomes" id="UP000265520">
    <property type="component" value="Unassembled WGS sequence"/>
</dbReference>
<reference evidence="9 10" key="1">
    <citation type="journal article" date="2018" name="Front. Plant Sci.">
        <title>Red Clover (Trifolium pratense) and Zigzag Clover (T. medium) - A Picture of Genomic Similarities and Differences.</title>
        <authorList>
            <person name="Dluhosova J."/>
            <person name="Istvanek J."/>
            <person name="Nedelnik J."/>
            <person name="Repkova J."/>
        </authorList>
    </citation>
    <scope>NUCLEOTIDE SEQUENCE [LARGE SCALE GENOMIC DNA]</scope>
    <source>
        <strain evidence="10">cv. 10/8</strain>
        <tissue evidence="9">Leaf</tissue>
    </source>
</reference>
<name>A0A392MYZ5_9FABA</name>
<organism evidence="9 10">
    <name type="scientific">Trifolium medium</name>
    <dbReference type="NCBI Taxonomy" id="97028"/>
    <lineage>
        <taxon>Eukaryota</taxon>
        <taxon>Viridiplantae</taxon>
        <taxon>Streptophyta</taxon>
        <taxon>Embryophyta</taxon>
        <taxon>Tracheophyta</taxon>
        <taxon>Spermatophyta</taxon>
        <taxon>Magnoliopsida</taxon>
        <taxon>eudicotyledons</taxon>
        <taxon>Gunneridae</taxon>
        <taxon>Pentapetalae</taxon>
        <taxon>rosids</taxon>
        <taxon>fabids</taxon>
        <taxon>Fabales</taxon>
        <taxon>Fabaceae</taxon>
        <taxon>Papilionoideae</taxon>
        <taxon>50 kb inversion clade</taxon>
        <taxon>NPAAA clade</taxon>
        <taxon>Hologalegina</taxon>
        <taxon>IRL clade</taxon>
        <taxon>Trifolieae</taxon>
        <taxon>Trifolium</taxon>
    </lineage>
</organism>
<comment type="caution">
    <text evidence="9">The sequence shown here is derived from an EMBL/GenBank/DDBJ whole genome shotgun (WGS) entry which is preliminary data.</text>
</comment>
<keyword evidence="3 9" id="KW-0808">Transferase</keyword>
<evidence type="ECO:0000256" key="5">
    <source>
        <dbReference type="ARBA" id="ARBA00022989"/>
    </source>
</evidence>
<evidence type="ECO:0000256" key="1">
    <source>
        <dbReference type="ARBA" id="ARBA00004394"/>
    </source>
</evidence>
<evidence type="ECO:0000313" key="9">
    <source>
        <dbReference type="EMBL" id="MCH91918.1"/>
    </source>
</evidence>
<dbReference type="PANTHER" id="PTHR32044">
    <property type="entry name" value="GLUCOMANNAN 4-BETA-MANNOSYLTRANSFERASE 9"/>
    <property type="match status" value="1"/>
</dbReference>
<feature type="non-terminal residue" evidence="9">
    <location>
        <position position="151"/>
    </location>
</feature>
<dbReference type="GO" id="GO:0051753">
    <property type="term" value="F:mannan synthase activity"/>
    <property type="evidence" value="ECO:0007669"/>
    <property type="project" value="TreeGrafter"/>
</dbReference>
<keyword evidence="5 8" id="KW-1133">Transmembrane helix</keyword>
<proteinExistence type="predicted"/>
<evidence type="ECO:0000256" key="4">
    <source>
        <dbReference type="ARBA" id="ARBA00022692"/>
    </source>
</evidence>
<evidence type="ECO:0000313" key="10">
    <source>
        <dbReference type="Proteomes" id="UP000265520"/>
    </source>
</evidence>
<protein>
    <submittedName>
        <fullName evidence="9">Glucomannan 4-beta-mannosyltransferase 2-like</fullName>
    </submittedName>
</protein>
<feature type="transmembrane region" description="Helical" evidence="8">
    <location>
        <begin position="61"/>
        <end position="87"/>
    </location>
</feature>
<sequence>MAMEIIRNKKVKFWKKVYVIYSFFFVRKIIAHMVTFFFYCLVIPLTILVPEVHVPIWGAVYIPSIITILNSVGTPRSIHLLFYWILFENVMSLHRTKATLIGLLEYGRANEWVVTEKLGDSVNNNIKNKSGDAAKKTNVKVQKKTRSKFME</sequence>
<evidence type="ECO:0000256" key="3">
    <source>
        <dbReference type="ARBA" id="ARBA00022679"/>
    </source>
</evidence>
<keyword evidence="7 8" id="KW-0472">Membrane</keyword>
<dbReference type="PANTHER" id="PTHR32044:SF17">
    <property type="entry name" value="GLUCOMANNAN 4-BETA-MANNOSYLTRANSFERASE 2"/>
    <property type="match status" value="1"/>
</dbReference>
<evidence type="ECO:0000256" key="6">
    <source>
        <dbReference type="ARBA" id="ARBA00023034"/>
    </source>
</evidence>
<comment type="subcellular location">
    <subcellularLocation>
        <location evidence="1">Golgi apparatus membrane</location>
    </subcellularLocation>
</comment>
<dbReference type="GO" id="GO:0000139">
    <property type="term" value="C:Golgi membrane"/>
    <property type="evidence" value="ECO:0007669"/>
    <property type="project" value="UniProtKB-SubCell"/>
</dbReference>
<keyword evidence="10" id="KW-1185">Reference proteome</keyword>
<evidence type="ECO:0000256" key="2">
    <source>
        <dbReference type="ARBA" id="ARBA00022676"/>
    </source>
</evidence>
<evidence type="ECO:0000256" key="8">
    <source>
        <dbReference type="SAM" id="Phobius"/>
    </source>
</evidence>
<dbReference type="EMBL" id="LXQA010021448">
    <property type="protein sequence ID" value="MCH91918.1"/>
    <property type="molecule type" value="Genomic_DNA"/>
</dbReference>
<evidence type="ECO:0000256" key="7">
    <source>
        <dbReference type="ARBA" id="ARBA00023136"/>
    </source>
</evidence>
<dbReference type="AlphaFoldDB" id="A0A392MYZ5"/>
<keyword evidence="2 9" id="KW-0328">Glycosyltransferase</keyword>
<keyword evidence="6" id="KW-0333">Golgi apparatus</keyword>
<gene>
    <name evidence="9" type="ORF">A2U01_0012849</name>
</gene>
<accession>A0A392MYZ5</accession>
<keyword evidence="4 8" id="KW-0812">Transmembrane</keyword>
<feature type="transmembrane region" description="Helical" evidence="8">
    <location>
        <begin position="21"/>
        <end position="49"/>
    </location>
</feature>